<keyword evidence="7 8" id="KW-0472">Membrane</keyword>
<proteinExistence type="predicted"/>
<dbReference type="GO" id="GO:0010041">
    <property type="term" value="P:response to iron(III) ion"/>
    <property type="evidence" value="ECO:0007669"/>
    <property type="project" value="TreeGrafter"/>
</dbReference>
<evidence type="ECO:0000256" key="3">
    <source>
        <dbReference type="ARBA" id="ARBA00022676"/>
    </source>
</evidence>
<evidence type="ECO:0000256" key="1">
    <source>
        <dbReference type="ARBA" id="ARBA00004651"/>
    </source>
</evidence>
<dbReference type="PANTHER" id="PTHR33908">
    <property type="entry name" value="MANNOSYLTRANSFERASE YKCB-RELATED"/>
    <property type="match status" value="1"/>
</dbReference>
<accession>A0A3R9MNG1</accession>
<evidence type="ECO:0000256" key="8">
    <source>
        <dbReference type="SAM" id="Phobius"/>
    </source>
</evidence>
<dbReference type="InterPro" id="IPR038731">
    <property type="entry name" value="RgtA/B/C-like"/>
</dbReference>
<keyword evidence="6 8" id="KW-1133">Transmembrane helix</keyword>
<feature type="transmembrane region" description="Helical" evidence="8">
    <location>
        <begin position="12"/>
        <end position="29"/>
    </location>
</feature>
<feature type="transmembrane region" description="Helical" evidence="8">
    <location>
        <begin position="223"/>
        <end position="244"/>
    </location>
</feature>
<dbReference type="EMBL" id="RWIT01000002">
    <property type="protein sequence ID" value="RSK49869.1"/>
    <property type="molecule type" value="Genomic_DNA"/>
</dbReference>
<keyword evidence="3" id="KW-0328">Glycosyltransferase</keyword>
<feature type="transmembrane region" description="Helical" evidence="8">
    <location>
        <begin position="372"/>
        <end position="392"/>
    </location>
</feature>
<dbReference type="Pfam" id="PF13231">
    <property type="entry name" value="PMT_2"/>
    <property type="match status" value="1"/>
</dbReference>
<evidence type="ECO:0000256" key="7">
    <source>
        <dbReference type="ARBA" id="ARBA00023136"/>
    </source>
</evidence>
<dbReference type="GO" id="GO:0016763">
    <property type="term" value="F:pentosyltransferase activity"/>
    <property type="evidence" value="ECO:0007669"/>
    <property type="project" value="TreeGrafter"/>
</dbReference>
<name>A0A3R9MNG1_9BACT</name>
<feature type="transmembrane region" description="Helical" evidence="8">
    <location>
        <begin position="332"/>
        <end position="351"/>
    </location>
</feature>
<dbReference type="Proteomes" id="UP000273500">
    <property type="component" value="Unassembled WGS sequence"/>
</dbReference>
<keyword evidence="4" id="KW-0808">Transferase</keyword>
<evidence type="ECO:0000256" key="6">
    <source>
        <dbReference type="ARBA" id="ARBA00022989"/>
    </source>
</evidence>
<feature type="transmembrane region" description="Helical" evidence="8">
    <location>
        <begin position="128"/>
        <end position="146"/>
    </location>
</feature>
<feature type="transmembrane region" description="Helical" evidence="8">
    <location>
        <begin position="152"/>
        <end position="169"/>
    </location>
</feature>
<feature type="domain" description="Glycosyltransferase RgtA/B/C/D-like" evidence="9">
    <location>
        <begin position="67"/>
        <end position="237"/>
    </location>
</feature>
<feature type="transmembrane region" description="Helical" evidence="8">
    <location>
        <begin position="90"/>
        <end position="107"/>
    </location>
</feature>
<dbReference type="GO" id="GO:0005886">
    <property type="term" value="C:plasma membrane"/>
    <property type="evidence" value="ECO:0007669"/>
    <property type="project" value="UniProtKB-SubCell"/>
</dbReference>
<dbReference type="PANTHER" id="PTHR33908:SF3">
    <property type="entry name" value="UNDECAPRENYL PHOSPHATE-ALPHA-4-AMINO-4-DEOXY-L-ARABINOSE ARABINOSYL TRANSFERASE"/>
    <property type="match status" value="1"/>
</dbReference>
<dbReference type="InterPro" id="IPR050297">
    <property type="entry name" value="LipidA_mod_glycosyltrf_83"/>
</dbReference>
<dbReference type="RefSeq" id="WP_125418374.1">
    <property type="nucleotide sequence ID" value="NZ_RWIT01000002.1"/>
</dbReference>
<evidence type="ECO:0000313" key="10">
    <source>
        <dbReference type="EMBL" id="RSK49869.1"/>
    </source>
</evidence>
<protein>
    <recommendedName>
        <fullName evidence="9">Glycosyltransferase RgtA/B/C/D-like domain-containing protein</fullName>
    </recommendedName>
</protein>
<comment type="caution">
    <text evidence="10">The sequence shown here is derived from an EMBL/GenBank/DDBJ whole genome shotgun (WGS) entry which is preliminary data.</text>
</comment>
<feature type="transmembrane region" description="Helical" evidence="8">
    <location>
        <begin position="273"/>
        <end position="298"/>
    </location>
</feature>
<keyword evidence="2" id="KW-1003">Cell membrane</keyword>
<reference evidence="10 11" key="1">
    <citation type="submission" date="2018-12" db="EMBL/GenBank/DDBJ databases">
        <authorList>
            <person name="Feng G."/>
            <person name="Zhu H."/>
        </authorList>
    </citation>
    <scope>NUCLEOTIDE SEQUENCE [LARGE SCALE GENOMIC DNA]</scope>
    <source>
        <strain evidence="10 11">KCTC 12533</strain>
    </source>
</reference>
<gene>
    <name evidence="10" type="ORF">EI291_04270</name>
</gene>
<sequence length="559" mass="61609">MSTEQLIQSRWGRLVVVVLVCVSSFFIHGDAPAVSLMEARNFVAAREMVAGGSWLIPTMNGELRLAKPPLPTWAVAAVQHVTGPTTDLSLLRLPAALAATLLVLFFWGLARELTRFQPAEAPAPGRTAWLGALVLASSLLVITTGREGQWDIFANSLMVGGVWLLVRGWQQPKAGGWSLTGAGVLIGLSILSKGPVPLYGVLLPFLGAYLIGQPLNRRRVARYGVATTAAVALALMIGVSWPAYVWLHVAPVALQVARTEVSSWADRHVQPFWYYWSFFAFTGLWALVALASLFVAYARPRLQAFIPYLFVLGWLVAGLVLLSVVPEKKERYMLPLMPPLALLVAGLLRYWESVPSGRWSRTDGWLIRGWGWLLLVLCVGLPVALGTVHLPGFELGSMRFVLVSVVFGLLALGLLMHLLRGVRPVVLMTTVLVMTSAVIGLLMPLYPVWEARKATAGLRHVEDMAAAPGFRWVSEWRSLDTLHVKQVWSAGRVVPIWHPSTQSLKALSSPVVLVAGSSIKKKLPPDWHRWVRISQEDSFYLGRDQKSGYWLISRLDPIR</sequence>
<organism evidence="10 11">
    <name type="scientific">Hymenobacter rigui</name>
    <dbReference type="NCBI Taxonomy" id="334424"/>
    <lineage>
        <taxon>Bacteria</taxon>
        <taxon>Pseudomonadati</taxon>
        <taxon>Bacteroidota</taxon>
        <taxon>Cytophagia</taxon>
        <taxon>Cytophagales</taxon>
        <taxon>Hymenobacteraceae</taxon>
        <taxon>Hymenobacter</taxon>
    </lineage>
</organism>
<evidence type="ECO:0000259" key="9">
    <source>
        <dbReference type="Pfam" id="PF13231"/>
    </source>
</evidence>
<feature type="transmembrane region" description="Helical" evidence="8">
    <location>
        <begin position="198"/>
        <end position="216"/>
    </location>
</feature>
<keyword evidence="11" id="KW-1185">Reference proteome</keyword>
<feature type="transmembrane region" description="Helical" evidence="8">
    <location>
        <begin position="426"/>
        <end position="449"/>
    </location>
</feature>
<keyword evidence="5 8" id="KW-0812">Transmembrane</keyword>
<comment type="subcellular location">
    <subcellularLocation>
        <location evidence="1">Cell membrane</location>
        <topology evidence="1">Multi-pass membrane protein</topology>
    </subcellularLocation>
</comment>
<feature type="transmembrane region" description="Helical" evidence="8">
    <location>
        <begin position="398"/>
        <end position="419"/>
    </location>
</feature>
<dbReference type="GO" id="GO:0009103">
    <property type="term" value="P:lipopolysaccharide biosynthetic process"/>
    <property type="evidence" value="ECO:0007669"/>
    <property type="project" value="UniProtKB-ARBA"/>
</dbReference>
<evidence type="ECO:0000256" key="5">
    <source>
        <dbReference type="ARBA" id="ARBA00022692"/>
    </source>
</evidence>
<dbReference type="OrthoDB" id="9792789at2"/>
<dbReference type="AlphaFoldDB" id="A0A3R9MNG1"/>
<evidence type="ECO:0000256" key="4">
    <source>
        <dbReference type="ARBA" id="ARBA00022679"/>
    </source>
</evidence>
<evidence type="ECO:0000256" key="2">
    <source>
        <dbReference type="ARBA" id="ARBA00022475"/>
    </source>
</evidence>
<feature type="transmembrane region" description="Helical" evidence="8">
    <location>
        <begin position="305"/>
        <end position="326"/>
    </location>
</feature>
<evidence type="ECO:0000313" key="11">
    <source>
        <dbReference type="Proteomes" id="UP000273500"/>
    </source>
</evidence>